<reference evidence="2 3" key="1">
    <citation type="submission" date="2020-08" db="EMBL/GenBank/DDBJ databases">
        <title>Genomic Encyclopedia of Type Strains, Phase IV (KMG-IV): sequencing the most valuable type-strain genomes for metagenomic binning, comparative biology and taxonomic classification.</title>
        <authorList>
            <person name="Goeker M."/>
        </authorList>
    </citation>
    <scope>NUCLEOTIDE SEQUENCE [LARGE SCALE GENOMIC DNA]</scope>
    <source>
        <strain evidence="2 3">DSM 26189</strain>
    </source>
</reference>
<protein>
    <recommendedName>
        <fullName evidence="4">Glycosyltransferase RgtA/B/C/D-like domain-containing protein</fullName>
    </recommendedName>
</protein>
<sequence length="625" mass="66670">MNSPFSPADLSPARPIDGMAPARPWLDRKHNALLLLGLLWLGYAAFWLFLSSGAIATMDFRDPDDALRLVQVRDFLAGQGWLDVSQHRINPPLGGPMHWSRIVDLPLAAVILLLRPLTGQAAAELTACALVPLLTLGVIALGLFSALRRVMGNGAALLAVTMLGMSFPIIVQLTPMRIDHHGWQIAMAAWLLAGLLHPDPRKGGWIMGAAIALWLHISSEGLPYAAIAGGIVALRHAARADEWPRLIRYVSLLAGGSALLLLATHGWRGSLVSYCDAMSPVYLAPLLLLPPMMLLGRRLLGDGTAWRRVAPAMIAGAGAAGLFAATGGICLAGPFRTLSPTVYTLWYQGVLEGLPLWDQKLPLVLVILLPSLAGITGLALAAFTERDSGRRLQWLSLLGMMLGSFAVSLLVMRAMSVAHLMALAGMAWMIARLYPPIAARPNMLSRVVLTSSLVLLTPAGLALLTDPLLTLARPNAAAGPMENENEREHQAAYSKQEIGKLAALPPAILFAPLDVGPEILVRTPHAVIGTGHHRNVVGIGKVIDAFIAPPDQARRIVLGTGAAYLLFAPKLGEIKRYAKYAPDGLAARLSRGEIPSWLSPAGPADANGMRLFRVAGSTAKAPPRR</sequence>
<evidence type="ECO:0000256" key="1">
    <source>
        <dbReference type="SAM" id="Phobius"/>
    </source>
</evidence>
<feature type="transmembrane region" description="Helical" evidence="1">
    <location>
        <begin position="279"/>
        <end position="300"/>
    </location>
</feature>
<keyword evidence="3" id="KW-1185">Reference proteome</keyword>
<keyword evidence="1" id="KW-0812">Transmembrane</keyword>
<proteinExistence type="predicted"/>
<feature type="transmembrane region" description="Helical" evidence="1">
    <location>
        <begin position="361"/>
        <end position="382"/>
    </location>
</feature>
<gene>
    <name evidence="2" type="ORF">GGR43_001233</name>
</gene>
<name>A0A7W6BEN0_9SPHN</name>
<feature type="transmembrane region" description="Helical" evidence="1">
    <location>
        <begin position="121"/>
        <end position="144"/>
    </location>
</feature>
<dbReference type="RefSeq" id="WP_188071068.1">
    <property type="nucleotide sequence ID" value="NZ_BSPS01000018.1"/>
</dbReference>
<feature type="transmembrane region" description="Helical" evidence="1">
    <location>
        <begin position="312"/>
        <end position="335"/>
    </location>
</feature>
<accession>A0A7W6BEN0</accession>
<feature type="transmembrane region" description="Helical" evidence="1">
    <location>
        <begin position="394"/>
        <end position="411"/>
    </location>
</feature>
<feature type="transmembrane region" description="Helical" evidence="1">
    <location>
        <begin position="32"/>
        <end position="50"/>
    </location>
</feature>
<evidence type="ECO:0000313" key="3">
    <source>
        <dbReference type="Proteomes" id="UP000571950"/>
    </source>
</evidence>
<organism evidence="2 3">
    <name type="scientific">Sphingobium jiangsuense</name>
    <dbReference type="NCBI Taxonomy" id="870476"/>
    <lineage>
        <taxon>Bacteria</taxon>
        <taxon>Pseudomonadati</taxon>
        <taxon>Pseudomonadota</taxon>
        <taxon>Alphaproteobacteria</taxon>
        <taxon>Sphingomonadales</taxon>
        <taxon>Sphingomonadaceae</taxon>
        <taxon>Sphingobium</taxon>
    </lineage>
</organism>
<keyword evidence="1" id="KW-0472">Membrane</keyword>
<feature type="transmembrane region" description="Helical" evidence="1">
    <location>
        <begin position="204"/>
        <end position="234"/>
    </location>
</feature>
<evidence type="ECO:0008006" key="4">
    <source>
        <dbReference type="Google" id="ProtNLM"/>
    </source>
</evidence>
<dbReference type="Proteomes" id="UP000571950">
    <property type="component" value="Unassembled WGS sequence"/>
</dbReference>
<comment type="caution">
    <text evidence="2">The sequence shown here is derived from an EMBL/GenBank/DDBJ whole genome shotgun (WGS) entry which is preliminary data.</text>
</comment>
<keyword evidence="1" id="KW-1133">Transmembrane helix</keyword>
<evidence type="ECO:0000313" key="2">
    <source>
        <dbReference type="EMBL" id="MBB3925520.1"/>
    </source>
</evidence>
<feature type="transmembrane region" description="Helical" evidence="1">
    <location>
        <begin position="246"/>
        <end position="267"/>
    </location>
</feature>
<dbReference type="EMBL" id="JACIDT010000003">
    <property type="protein sequence ID" value="MBB3925520.1"/>
    <property type="molecule type" value="Genomic_DNA"/>
</dbReference>
<feature type="transmembrane region" description="Helical" evidence="1">
    <location>
        <begin position="150"/>
        <end position="170"/>
    </location>
</feature>
<dbReference type="AlphaFoldDB" id="A0A7W6BEN0"/>